<feature type="non-terminal residue" evidence="1">
    <location>
        <position position="1"/>
    </location>
</feature>
<organism evidence="1 2">
    <name type="scientific">Diploptera punctata</name>
    <name type="common">Pacific beetle cockroach</name>
    <dbReference type="NCBI Taxonomy" id="6984"/>
    <lineage>
        <taxon>Eukaryota</taxon>
        <taxon>Metazoa</taxon>
        <taxon>Ecdysozoa</taxon>
        <taxon>Arthropoda</taxon>
        <taxon>Hexapoda</taxon>
        <taxon>Insecta</taxon>
        <taxon>Pterygota</taxon>
        <taxon>Neoptera</taxon>
        <taxon>Polyneoptera</taxon>
        <taxon>Dictyoptera</taxon>
        <taxon>Blattodea</taxon>
        <taxon>Blaberoidea</taxon>
        <taxon>Blaberidae</taxon>
        <taxon>Diplopterinae</taxon>
        <taxon>Diploptera</taxon>
    </lineage>
</organism>
<dbReference type="AlphaFoldDB" id="A0AAD7ZGA5"/>
<dbReference type="EMBL" id="JASPKZ010008356">
    <property type="protein sequence ID" value="KAJ9580189.1"/>
    <property type="molecule type" value="Genomic_DNA"/>
</dbReference>
<feature type="non-terminal residue" evidence="1">
    <location>
        <position position="65"/>
    </location>
</feature>
<name>A0AAD7ZGA5_DIPPU</name>
<reference evidence="1" key="1">
    <citation type="journal article" date="2023" name="IScience">
        <title>Live-bearing cockroach genome reveals convergent evolutionary mechanisms linked to viviparity in insects and beyond.</title>
        <authorList>
            <person name="Fouks B."/>
            <person name="Harrison M.C."/>
            <person name="Mikhailova A.A."/>
            <person name="Marchal E."/>
            <person name="English S."/>
            <person name="Carruthers M."/>
            <person name="Jennings E.C."/>
            <person name="Chiamaka E.L."/>
            <person name="Frigard R.A."/>
            <person name="Pippel M."/>
            <person name="Attardo G.M."/>
            <person name="Benoit J.B."/>
            <person name="Bornberg-Bauer E."/>
            <person name="Tobe S.S."/>
        </authorList>
    </citation>
    <scope>NUCLEOTIDE SEQUENCE</scope>
    <source>
        <strain evidence="1">Stay&amp;Tobe</strain>
    </source>
</reference>
<dbReference type="Proteomes" id="UP001233999">
    <property type="component" value="Unassembled WGS sequence"/>
</dbReference>
<sequence>LTRLRMNSRKLDALIYTSADVTADVTRVYDREATAGSAHVTDTPMTLMLPSFVENFIICTYLNFG</sequence>
<keyword evidence="2" id="KW-1185">Reference proteome</keyword>
<proteinExistence type="predicted"/>
<comment type="caution">
    <text evidence="1">The sequence shown here is derived from an EMBL/GenBank/DDBJ whole genome shotgun (WGS) entry which is preliminary data.</text>
</comment>
<reference evidence="1" key="2">
    <citation type="submission" date="2023-05" db="EMBL/GenBank/DDBJ databases">
        <authorList>
            <person name="Fouks B."/>
        </authorList>
    </citation>
    <scope>NUCLEOTIDE SEQUENCE</scope>
    <source>
        <strain evidence="1">Stay&amp;Tobe</strain>
        <tissue evidence="1">Testes</tissue>
    </source>
</reference>
<accession>A0AAD7ZGA5</accession>
<protein>
    <submittedName>
        <fullName evidence="1">Uncharacterized protein</fullName>
    </submittedName>
</protein>
<gene>
    <name evidence="1" type="ORF">L9F63_004132</name>
</gene>
<evidence type="ECO:0000313" key="2">
    <source>
        <dbReference type="Proteomes" id="UP001233999"/>
    </source>
</evidence>
<evidence type="ECO:0000313" key="1">
    <source>
        <dbReference type="EMBL" id="KAJ9580189.1"/>
    </source>
</evidence>